<keyword evidence="2" id="KW-1185">Reference proteome</keyword>
<comment type="caution">
    <text evidence="1">The sequence shown here is derived from an EMBL/GenBank/DDBJ whole genome shotgun (WGS) entry which is preliminary data.</text>
</comment>
<gene>
    <name evidence="1" type="ORF">CMUS01_10790</name>
</gene>
<evidence type="ECO:0000313" key="2">
    <source>
        <dbReference type="Proteomes" id="UP000639643"/>
    </source>
</evidence>
<protein>
    <submittedName>
        <fullName evidence="1">Uncharacterized protein</fullName>
    </submittedName>
</protein>
<sequence>MGFLCASRNRNSHQRLQMGFQQNAGPGVVWIMRCTV</sequence>
<proteinExistence type="predicted"/>
<dbReference type="Proteomes" id="UP000639643">
    <property type="component" value="Unassembled WGS sequence"/>
</dbReference>
<dbReference type="EMBL" id="WIGM01000512">
    <property type="protein sequence ID" value="KAF6823209.1"/>
    <property type="molecule type" value="Genomic_DNA"/>
</dbReference>
<name>A0A8H6K172_9PEZI</name>
<organism evidence="1 2">
    <name type="scientific">Colletotrichum musicola</name>
    <dbReference type="NCBI Taxonomy" id="2175873"/>
    <lineage>
        <taxon>Eukaryota</taxon>
        <taxon>Fungi</taxon>
        <taxon>Dikarya</taxon>
        <taxon>Ascomycota</taxon>
        <taxon>Pezizomycotina</taxon>
        <taxon>Sordariomycetes</taxon>
        <taxon>Hypocreomycetidae</taxon>
        <taxon>Glomerellales</taxon>
        <taxon>Glomerellaceae</taxon>
        <taxon>Colletotrichum</taxon>
        <taxon>Colletotrichum orchidearum species complex</taxon>
    </lineage>
</organism>
<dbReference type="AlphaFoldDB" id="A0A8H6K172"/>
<evidence type="ECO:0000313" key="1">
    <source>
        <dbReference type="EMBL" id="KAF6823209.1"/>
    </source>
</evidence>
<accession>A0A8H6K172</accession>
<reference evidence="1" key="1">
    <citation type="journal article" date="2020" name="Phytopathology">
        <title>Genome Sequence Resources of Colletotrichum truncatum, C. plurivorum, C. musicola, and C. sojae: Four Species Pathogenic to Soybean (Glycine max).</title>
        <authorList>
            <person name="Rogerio F."/>
            <person name="Boufleur T.R."/>
            <person name="Ciampi-Guillardi M."/>
            <person name="Sukno S.A."/>
            <person name="Thon M.R."/>
            <person name="Massola Junior N.S."/>
            <person name="Baroncelli R."/>
        </authorList>
    </citation>
    <scope>NUCLEOTIDE SEQUENCE</scope>
    <source>
        <strain evidence="1">LFN0074</strain>
    </source>
</reference>